<sequence>MKTKEIATTPRIHIFEFVGGMVERLTDRDLAALGYDGPRDLHVVLVEEAGFKVIIIIPDTPTTSWYGKYA</sequence>
<dbReference type="RefSeq" id="WP_211632364.1">
    <property type="nucleotide sequence ID" value="NZ_CP073100.1"/>
</dbReference>
<reference evidence="1" key="1">
    <citation type="submission" date="2021-04" db="EMBL/GenBank/DDBJ databases">
        <title>Luteolibacter sp. 32A isolated from the skin of an Anderson's salamander (Ambystoma andersonii).</title>
        <authorList>
            <person name="Spergser J."/>
            <person name="Busse H.-J."/>
        </authorList>
    </citation>
    <scope>NUCLEOTIDE SEQUENCE</scope>
    <source>
        <strain evidence="1">32A</strain>
    </source>
</reference>
<proteinExistence type="predicted"/>
<protein>
    <submittedName>
        <fullName evidence="1">Uncharacterized protein</fullName>
    </submittedName>
</protein>
<dbReference type="AlphaFoldDB" id="A0A975J0W1"/>
<dbReference type="KEGG" id="lamb:KBB96_03590"/>
<gene>
    <name evidence="1" type="ORF">KBB96_03590</name>
</gene>
<dbReference type="EMBL" id="CP073100">
    <property type="protein sequence ID" value="QUE51976.1"/>
    <property type="molecule type" value="Genomic_DNA"/>
</dbReference>
<organism evidence="1 2">
    <name type="scientific">Luteolibacter ambystomatis</name>
    <dbReference type="NCBI Taxonomy" id="2824561"/>
    <lineage>
        <taxon>Bacteria</taxon>
        <taxon>Pseudomonadati</taxon>
        <taxon>Verrucomicrobiota</taxon>
        <taxon>Verrucomicrobiia</taxon>
        <taxon>Verrucomicrobiales</taxon>
        <taxon>Verrucomicrobiaceae</taxon>
        <taxon>Luteolibacter</taxon>
    </lineage>
</organism>
<accession>A0A975J0W1</accession>
<evidence type="ECO:0000313" key="1">
    <source>
        <dbReference type="EMBL" id="QUE51976.1"/>
    </source>
</evidence>
<evidence type="ECO:0000313" key="2">
    <source>
        <dbReference type="Proteomes" id="UP000676169"/>
    </source>
</evidence>
<dbReference type="Proteomes" id="UP000676169">
    <property type="component" value="Chromosome"/>
</dbReference>
<name>A0A975J0W1_9BACT</name>
<keyword evidence="2" id="KW-1185">Reference proteome</keyword>